<dbReference type="InterPro" id="IPR011009">
    <property type="entry name" value="Kinase-like_dom_sf"/>
</dbReference>
<proteinExistence type="inferred from homology"/>
<dbReference type="RefSeq" id="WP_043212968.1">
    <property type="nucleotide sequence ID" value="NZ_CAJGUP010000084.1"/>
</dbReference>
<dbReference type="Pfam" id="PF06293">
    <property type="entry name" value="Kdo"/>
    <property type="match status" value="1"/>
</dbReference>
<reference evidence="17 18" key="1">
    <citation type="submission" date="2015-09" db="EMBL/GenBank/DDBJ databases">
        <authorList>
            <person name="Jackson K.R."/>
            <person name="Lunt B.L."/>
            <person name="Fisher J.N.B."/>
            <person name="Gardner A.V."/>
            <person name="Bailey M.E."/>
            <person name="Deus L.M."/>
            <person name="Earl A.S."/>
            <person name="Gibby P.D."/>
            <person name="Hartmann K.A."/>
            <person name="Liu J.E."/>
            <person name="Manci A.M."/>
            <person name="Nielsen D.A."/>
            <person name="Solomon M.B."/>
            <person name="Breakwell D.P."/>
            <person name="Burnett S.H."/>
            <person name="Grose J.H."/>
        </authorList>
    </citation>
    <scope>NUCLEOTIDE SEQUENCE [LARGE SCALE GENOMIC DNA]</scope>
    <source>
        <strain evidence="17 18">2789STDY5608636</strain>
    </source>
</reference>
<keyword evidence="19" id="KW-1185">Reference proteome</keyword>
<dbReference type="Proteomes" id="UP000053096">
    <property type="component" value="Unassembled WGS sequence"/>
</dbReference>
<evidence type="ECO:0000256" key="14">
    <source>
        <dbReference type="ARBA" id="ARBA00034417"/>
    </source>
</evidence>
<evidence type="ECO:0000313" key="19">
    <source>
        <dbReference type="Proteomes" id="UP000092950"/>
    </source>
</evidence>
<keyword evidence="7 15" id="KW-0808">Transferase</keyword>
<evidence type="ECO:0000256" key="5">
    <source>
        <dbReference type="ARBA" id="ARBA00022475"/>
    </source>
</evidence>
<evidence type="ECO:0000256" key="7">
    <source>
        <dbReference type="ARBA" id="ARBA00022679"/>
    </source>
</evidence>
<dbReference type="HAMAP" id="MF_00521">
    <property type="entry name" value="KDO_kinase"/>
    <property type="match status" value="1"/>
</dbReference>
<comment type="pathway">
    <text evidence="2 15">Bacterial outer membrane biogenesis; LPS core biosynthesis.</text>
</comment>
<comment type="subcellular location">
    <subcellularLocation>
        <location evidence="1 15">Cell inner membrane</location>
        <topology evidence="1 15">Peripheral membrane protein</topology>
        <orientation evidence="1 15">Cytoplasmic side</orientation>
    </subcellularLocation>
</comment>
<dbReference type="Proteomes" id="UP000092950">
    <property type="component" value="Chromosome"/>
</dbReference>
<evidence type="ECO:0000313" key="16">
    <source>
        <dbReference type="EMBL" id="ANY15660.1"/>
    </source>
</evidence>
<evidence type="ECO:0000256" key="12">
    <source>
        <dbReference type="ARBA" id="ARBA00023136"/>
    </source>
</evidence>
<evidence type="ECO:0000256" key="15">
    <source>
        <dbReference type="HAMAP-Rule" id="MF_00521"/>
    </source>
</evidence>
<evidence type="ECO:0000256" key="1">
    <source>
        <dbReference type="ARBA" id="ARBA00004515"/>
    </source>
</evidence>
<evidence type="ECO:0000256" key="10">
    <source>
        <dbReference type="ARBA" id="ARBA00022840"/>
    </source>
</evidence>
<dbReference type="GO" id="GO:0005886">
    <property type="term" value="C:plasma membrane"/>
    <property type="evidence" value="ECO:0007669"/>
    <property type="project" value="UniProtKB-SubCell"/>
</dbReference>
<keyword evidence="9 15" id="KW-0418">Kinase</keyword>
<dbReference type="EMBL" id="CYTV01000002">
    <property type="protein sequence ID" value="CUI55076.1"/>
    <property type="molecule type" value="Genomic_DNA"/>
</dbReference>
<evidence type="ECO:0000313" key="18">
    <source>
        <dbReference type="Proteomes" id="UP000053096"/>
    </source>
</evidence>
<dbReference type="GO" id="GO:0005524">
    <property type="term" value="F:ATP binding"/>
    <property type="evidence" value="ECO:0007669"/>
    <property type="project" value="UniProtKB-UniRule"/>
</dbReference>
<dbReference type="EMBL" id="CP016440">
    <property type="protein sequence ID" value="ANY15660.1"/>
    <property type="molecule type" value="Genomic_DNA"/>
</dbReference>
<sequence>MPIDPRAYPRLAFRGGAMLFEARRLSPPDPAVLDPASYGAGAQPVQAGGRQAAWFVQGPGWEGVLRGYRRGGLIARFSRQAYVWTGEAQTRCFREFRLLARMKAAGLPVPAPLAAAYWRAGLTYQAAILVERLPGVRPLAADLAPEACQAAGRAIAAMHAAGVWHADLNAYNILLDPEGRAWLIDFDRGRDGGVSAGQRQANLRRLQRSLVKVAGASGQQAWQSIVQAYRAAGG</sequence>
<organism evidence="17 18">
    <name type="scientific">Bordetella pseudohinzii</name>
    <dbReference type="NCBI Taxonomy" id="1331258"/>
    <lineage>
        <taxon>Bacteria</taxon>
        <taxon>Pseudomonadati</taxon>
        <taxon>Pseudomonadota</taxon>
        <taxon>Betaproteobacteria</taxon>
        <taxon>Burkholderiales</taxon>
        <taxon>Alcaligenaceae</taxon>
        <taxon>Bordetella</taxon>
    </lineage>
</organism>
<comment type="function">
    <text evidence="15">Catalyzes the ATP-dependent phosphorylation of the 3-deoxy-D-manno-octulosonic acid (Kdo) residue in Kdo-lipid IV(A) at the 4-OH position.</text>
</comment>
<dbReference type="NCBIfam" id="NF002475">
    <property type="entry name" value="PRK01723.1"/>
    <property type="match status" value="1"/>
</dbReference>
<evidence type="ECO:0000256" key="3">
    <source>
        <dbReference type="ARBA" id="ARBA00010327"/>
    </source>
</evidence>
<evidence type="ECO:0000256" key="13">
    <source>
        <dbReference type="ARBA" id="ARBA00029511"/>
    </source>
</evidence>
<dbReference type="OrthoDB" id="6854449at2"/>
<keyword evidence="10 15" id="KW-0067">ATP-binding</keyword>
<keyword evidence="12 15" id="KW-0472">Membrane</keyword>
<dbReference type="UniPathway" id="UPA00958"/>
<dbReference type="AlphaFoldDB" id="A0A0J6C7B5"/>
<keyword evidence="11 15" id="KW-0448">Lipopolysaccharide biosynthesis</keyword>
<keyword evidence="8 15" id="KW-0547">Nucleotide-binding</keyword>
<evidence type="ECO:0000256" key="8">
    <source>
        <dbReference type="ARBA" id="ARBA00022741"/>
    </source>
</evidence>
<dbReference type="EC" id="2.7.1.166" evidence="4 15"/>
<keyword evidence="6 15" id="KW-0997">Cell inner membrane</keyword>
<evidence type="ECO:0000256" key="2">
    <source>
        <dbReference type="ARBA" id="ARBA00004713"/>
    </source>
</evidence>
<evidence type="ECO:0000256" key="9">
    <source>
        <dbReference type="ARBA" id="ARBA00022777"/>
    </source>
</evidence>
<dbReference type="KEGG" id="bpdz:BBN53_06945"/>
<dbReference type="InterPro" id="IPR022826">
    <property type="entry name" value="KDO_kinase"/>
</dbReference>
<dbReference type="GO" id="GO:0016773">
    <property type="term" value="F:phosphotransferase activity, alcohol group as acceptor"/>
    <property type="evidence" value="ECO:0007669"/>
    <property type="project" value="UniProtKB-UniRule"/>
</dbReference>
<gene>
    <name evidence="15 17" type="primary">kdkA</name>
    <name evidence="16" type="ORF">BBN53_06945</name>
    <name evidence="17" type="ORF">ERS370011_01116</name>
</gene>
<accession>A0A0M7DNW8</accession>
<dbReference type="Gene3D" id="1.10.510.10">
    <property type="entry name" value="Transferase(Phosphotransferase) domain 1"/>
    <property type="match status" value="1"/>
</dbReference>
<dbReference type="GO" id="GO:0016301">
    <property type="term" value="F:kinase activity"/>
    <property type="evidence" value="ECO:0007669"/>
    <property type="project" value="UniProtKB-KW"/>
</dbReference>
<evidence type="ECO:0000256" key="6">
    <source>
        <dbReference type="ARBA" id="ARBA00022519"/>
    </source>
</evidence>
<evidence type="ECO:0000313" key="17">
    <source>
        <dbReference type="EMBL" id="CUI55076.1"/>
    </source>
</evidence>
<dbReference type="SUPFAM" id="SSF56112">
    <property type="entry name" value="Protein kinase-like (PK-like)"/>
    <property type="match status" value="1"/>
</dbReference>
<comment type="catalytic activity">
    <reaction evidence="14 15">
        <text>an alpha-Kdo-(2-&gt;6)-lipid IVA + ATP = a 4-O-phospho-alpha-Kdo-(2-&gt;6)-lipid IVA + ADP + H(+)</text>
        <dbReference type="Rhea" id="RHEA:74271"/>
        <dbReference type="ChEBI" id="CHEBI:15378"/>
        <dbReference type="ChEBI" id="CHEBI:30616"/>
        <dbReference type="ChEBI" id="CHEBI:176428"/>
        <dbReference type="ChEBI" id="CHEBI:193140"/>
        <dbReference type="ChEBI" id="CHEBI:456216"/>
        <dbReference type="EC" id="2.7.1.166"/>
    </reaction>
</comment>
<evidence type="ECO:0000256" key="4">
    <source>
        <dbReference type="ARBA" id="ARBA00011988"/>
    </source>
</evidence>
<accession>A0A0J6C7B5</accession>
<keyword evidence="5 15" id="KW-1003">Cell membrane</keyword>
<feature type="active site" evidence="15">
    <location>
        <position position="167"/>
    </location>
</feature>
<comment type="similarity">
    <text evidence="3 15">Belongs to the protein kinase superfamily. KdkA/RfaP family.</text>
</comment>
<reference evidence="16 19" key="2">
    <citation type="submission" date="2016-07" db="EMBL/GenBank/DDBJ databases">
        <title>Complete genome sequences of Bordetella pseudohinzii.</title>
        <authorList>
            <person name="Spilker T."/>
            <person name="Darrah R."/>
            <person name="LiPuma J.J."/>
        </authorList>
    </citation>
    <scope>NUCLEOTIDE SEQUENCE [LARGE SCALE GENOMIC DNA]</scope>
    <source>
        <strain evidence="16 19">HI4681</strain>
    </source>
</reference>
<evidence type="ECO:0000256" key="11">
    <source>
        <dbReference type="ARBA" id="ARBA00022985"/>
    </source>
</evidence>
<dbReference type="GO" id="GO:0009244">
    <property type="term" value="P:lipopolysaccharide core region biosynthetic process"/>
    <property type="evidence" value="ECO:0007669"/>
    <property type="project" value="UniProtKB-UniRule"/>
</dbReference>
<protein>
    <recommendedName>
        <fullName evidence="13 15">3-deoxy-D-manno-octulosonic acid kinase</fullName>
        <shortName evidence="15">Kdo kinase</shortName>
        <ecNumber evidence="4 15">2.7.1.166</ecNumber>
    </recommendedName>
</protein>
<name>A0A0J6C7B5_9BORD</name>